<keyword evidence="1" id="KW-0812">Transmembrane</keyword>
<dbReference type="EMBL" id="ML143514">
    <property type="protein sequence ID" value="TBU23122.1"/>
    <property type="molecule type" value="Genomic_DNA"/>
</dbReference>
<keyword evidence="1" id="KW-0472">Membrane</keyword>
<organism evidence="2">
    <name type="scientific">Dichomitus squalens</name>
    <dbReference type="NCBI Taxonomy" id="114155"/>
    <lineage>
        <taxon>Eukaryota</taxon>
        <taxon>Fungi</taxon>
        <taxon>Dikarya</taxon>
        <taxon>Basidiomycota</taxon>
        <taxon>Agaricomycotina</taxon>
        <taxon>Agaricomycetes</taxon>
        <taxon>Polyporales</taxon>
        <taxon>Polyporaceae</taxon>
        <taxon>Dichomitus</taxon>
    </lineage>
</organism>
<protein>
    <submittedName>
        <fullName evidence="2">Uncharacterized protein</fullName>
    </submittedName>
</protein>
<gene>
    <name evidence="2" type="ORF">BD311DRAFT_769078</name>
</gene>
<dbReference type="Proteomes" id="UP000292957">
    <property type="component" value="Unassembled WGS sequence"/>
</dbReference>
<evidence type="ECO:0000313" key="2">
    <source>
        <dbReference type="EMBL" id="TBU23122.1"/>
    </source>
</evidence>
<dbReference type="AlphaFoldDB" id="A0A4Q9MB37"/>
<proteinExistence type="predicted"/>
<evidence type="ECO:0000256" key="1">
    <source>
        <dbReference type="SAM" id="Phobius"/>
    </source>
</evidence>
<feature type="transmembrane region" description="Helical" evidence="1">
    <location>
        <begin position="50"/>
        <end position="69"/>
    </location>
</feature>
<accession>A0A4Q9MB37</accession>
<name>A0A4Q9MB37_9APHY</name>
<reference evidence="2" key="1">
    <citation type="submission" date="2019-01" db="EMBL/GenBank/DDBJ databases">
        <title>Draft genome sequences of three monokaryotic isolates of the white-rot basidiomycete fungus Dichomitus squalens.</title>
        <authorList>
            <consortium name="DOE Joint Genome Institute"/>
            <person name="Lopez S.C."/>
            <person name="Andreopoulos B."/>
            <person name="Pangilinan J."/>
            <person name="Lipzen A."/>
            <person name="Riley R."/>
            <person name="Ahrendt S."/>
            <person name="Ng V."/>
            <person name="Barry K."/>
            <person name="Daum C."/>
            <person name="Grigoriev I.V."/>
            <person name="Hilden K.S."/>
            <person name="Makela M.R."/>
            <person name="de Vries R.P."/>
        </authorList>
    </citation>
    <scope>NUCLEOTIDE SEQUENCE [LARGE SCALE GENOMIC DNA]</scope>
    <source>
        <strain evidence="2">OM18370.1</strain>
    </source>
</reference>
<keyword evidence="1" id="KW-1133">Transmembrane helix</keyword>
<sequence>MHSSGKSVHWSGLISQSGNVWYVCSVSRRLAPDRLSFVLRSESLGVRRRGMSVVMMNLIGYVEAVWLWIDPHYDSHLYPQGA</sequence>